<evidence type="ECO:0000313" key="1">
    <source>
        <dbReference type="EMBL" id="ENU93971.1"/>
    </source>
</evidence>
<reference evidence="1 2" key="1">
    <citation type="submission" date="2013-02" db="EMBL/GenBank/DDBJ databases">
        <title>The Genome Sequence of Acinetobacter sp. NIPH 758.</title>
        <authorList>
            <consortium name="The Broad Institute Genome Sequencing Platform"/>
            <consortium name="The Broad Institute Genome Sequencing Center for Infectious Disease"/>
            <person name="Cerqueira G."/>
            <person name="Feldgarden M."/>
            <person name="Courvalin P."/>
            <person name="Perichon B."/>
            <person name="Grillot-Courvalin C."/>
            <person name="Clermont D."/>
            <person name="Rocha E."/>
            <person name="Yoon E.-J."/>
            <person name="Nemec A."/>
            <person name="Walker B."/>
            <person name="Young S.K."/>
            <person name="Zeng Q."/>
            <person name="Gargeya S."/>
            <person name="Fitzgerald M."/>
            <person name="Haas B."/>
            <person name="Abouelleil A."/>
            <person name="Alvarado L."/>
            <person name="Arachchi H.M."/>
            <person name="Berlin A.M."/>
            <person name="Chapman S.B."/>
            <person name="Dewar J."/>
            <person name="Goldberg J."/>
            <person name="Griggs A."/>
            <person name="Gujja S."/>
            <person name="Hansen M."/>
            <person name="Howarth C."/>
            <person name="Imamovic A."/>
            <person name="Larimer J."/>
            <person name="McCowan C."/>
            <person name="Murphy C."/>
            <person name="Neiman D."/>
            <person name="Pearson M."/>
            <person name="Priest M."/>
            <person name="Roberts A."/>
            <person name="Saif S."/>
            <person name="Shea T."/>
            <person name="Sisk P."/>
            <person name="Sykes S."/>
            <person name="Wortman J."/>
            <person name="Nusbaum C."/>
            <person name="Birren B."/>
        </authorList>
    </citation>
    <scope>NUCLEOTIDE SEQUENCE [LARGE SCALE GENOMIC DNA]</scope>
    <source>
        <strain evidence="1 2">NIPH 758</strain>
    </source>
</reference>
<dbReference type="AlphaFoldDB" id="N8V2B2"/>
<dbReference type="eggNOG" id="ENOG5031R59">
    <property type="taxonomic scope" value="Bacteria"/>
</dbReference>
<dbReference type="EMBL" id="APPC01000005">
    <property type="protein sequence ID" value="ENU93971.1"/>
    <property type="molecule type" value="Genomic_DNA"/>
</dbReference>
<dbReference type="RefSeq" id="WP_004774640.1">
    <property type="nucleotide sequence ID" value="NZ_KB849362.1"/>
</dbReference>
<organism evidence="1 2">
    <name type="scientific">Acinetobacter vivianii</name>
    <dbReference type="NCBI Taxonomy" id="1776742"/>
    <lineage>
        <taxon>Bacteria</taxon>
        <taxon>Pseudomonadati</taxon>
        <taxon>Pseudomonadota</taxon>
        <taxon>Gammaproteobacteria</taxon>
        <taxon>Moraxellales</taxon>
        <taxon>Moraxellaceae</taxon>
        <taxon>Acinetobacter</taxon>
    </lineage>
</organism>
<sequence>MAKKYKFYPIKTVKGVDGEDWDIYEEIMTSVGIILCKGWRYGTRGGQFRFILTSDVAEYIKKTGLYEAMDGLGVSDRVIGRFRRELDIQRKWFVISPEEHEWSMLHKDELLNKSYSELQQKYSLNQTTVARLARHLLYLGESRQREVRQSDKSYEIEQFYQSHKNKIVEMTIQEIMNSLKCSETIAKKIYSRAYREKITVHWQRNNSKNG</sequence>
<gene>
    <name evidence="1" type="ORF">F971_00409</name>
</gene>
<dbReference type="PATRIC" id="fig|1217712.3.peg.390"/>
<evidence type="ECO:0000313" key="2">
    <source>
        <dbReference type="Proteomes" id="UP000013049"/>
    </source>
</evidence>
<comment type="caution">
    <text evidence="1">The sequence shown here is derived from an EMBL/GenBank/DDBJ whole genome shotgun (WGS) entry which is preliminary data.</text>
</comment>
<protein>
    <submittedName>
        <fullName evidence="1">Uncharacterized protein</fullName>
    </submittedName>
</protein>
<dbReference type="HOGENOM" id="CLU_1307920_0_0_6"/>
<name>N8V2B2_9GAMM</name>
<accession>N8V2B2</accession>
<proteinExistence type="predicted"/>
<dbReference type="Proteomes" id="UP000013049">
    <property type="component" value="Unassembled WGS sequence"/>
</dbReference>